<comment type="cofactor">
    <cofactor evidence="3">
        <name>Mg(2+)</name>
        <dbReference type="ChEBI" id="CHEBI:18420"/>
    </cofactor>
</comment>
<comment type="catalytic activity">
    <reaction evidence="1">
        <text>Hydrolytically removes 5'-nucleotides successively from the 3'-hydroxy termini of 3'-hydroxy-terminated oligonucleotides.</text>
        <dbReference type="EC" id="3.1.4.1"/>
    </reaction>
</comment>
<sequence>MNSAPPAAPVTASLDDPRYYLTNFRFVLDWVVARYGDLLSGEEHATLTRLGRLPAASLALLTRMVMRKGSRFRLDKLHYTEIGDPRLALESLVEAGLVDDAPRLDLVGLFGLATLGELRQWLCDDIRAAGLPAGVSKARLLKALSPGLPAPRSLDGWGAPDEVSVVELTCMALCERLRLMFFGNLRQDFSEFVLAELGHQRFEQVSFSDDSRAFQARHEVDTYLALEALRERLDDGEPPGALWPLLPDSSSVVSPDCAPNAWLETRRGRLVFRLAREAERQGDITLAAELYPHSSHPEARVRALRLAERRAANDPDSEETHAAILAKVRRALAAPRDAAEAQALVRLETRLGRRLGRPVAPARAPAPKRFTLTLPASAGRVEFAVRDHLAEPSAPVHYVENTLITGLFGLLCWPAIFAPLPGAFFHPFHSGPADLFREDFVTRRRAHFDACLAELDDGRYPATLRARLQDKQGLASPFVHWGVLDAAMLEQALACIPAMHLRVLFERLLEDPRANRAGLPDLIQFSPEAETGPRYRLIEVKGPGDRLQDNQRRWLAFFAEQGIPAAVCEVRWEEGIEEGIEESTAESTGNSTEESGGEFLDEPLKESLKEPRDEPLGARAP</sequence>
<evidence type="ECO:0000256" key="4">
    <source>
        <dbReference type="ARBA" id="ARBA00005533"/>
    </source>
</evidence>
<accession>A0A328XYD2</accession>
<dbReference type="Pfam" id="PF18081">
    <property type="entry name" value="FANC_SAP"/>
    <property type="match status" value="1"/>
</dbReference>
<dbReference type="AlphaFoldDB" id="A0A328XYD2"/>
<protein>
    <recommendedName>
        <fullName evidence="5">phosphodiesterase I</fullName>
        <ecNumber evidence="5">3.1.4.1</ecNumber>
    </recommendedName>
</protein>
<dbReference type="InterPro" id="IPR049125">
    <property type="entry name" value="FAN1-like_WH"/>
</dbReference>
<keyword evidence="7" id="KW-0479">Metal-binding</keyword>
<evidence type="ECO:0000256" key="5">
    <source>
        <dbReference type="ARBA" id="ARBA00012029"/>
    </source>
</evidence>
<feature type="compositionally biased region" description="Polar residues" evidence="11">
    <location>
        <begin position="585"/>
        <end position="594"/>
    </location>
</feature>
<evidence type="ECO:0000256" key="9">
    <source>
        <dbReference type="ARBA" id="ARBA00022842"/>
    </source>
</evidence>
<evidence type="ECO:0000256" key="7">
    <source>
        <dbReference type="ARBA" id="ARBA00022723"/>
    </source>
</evidence>
<dbReference type="PANTHER" id="PTHR15749:SF4">
    <property type="entry name" value="FANCONI-ASSOCIATED NUCLEASE 1"/>
    <property type="match status" value="1"/>
</dbReference>
<feature type="domain" description="VRR-NUC" evidence="12">
    <location>
        <begin position="455"/>
        <end position="572"/>
    </location>
</feature>
<dbReference type="RefSeq" id="WP_112055059.1">
    <property type="nucleotide sequence ID" value="NZ_QLSX01000006.1"/>
</dbReference>
<dbReference type="GO" id="GO:0036297">
    <property type="term" value="P:interstrand cross-link repair"/>
    <property type="evidence" value="ECO:0007669"/>
    <property type="project" value="InterPro"/>
</dbReference>
<dbReference type="GO" id="GO:0046872">
    <property type="term" value="F:metal ion binding"/>
    <property type="evidence" value="ECO:0007669"/>
    <property type="project" value="UniProtKB-KW"/>
</dbReference>
<comment type="caution">
    <text evidence="13">The sequence shown here is derived from an EMBL/GenBank/DDBJ whole genome shotgun (WGS) entry which is preliminary data.</text>
</comment>
<evidence type="ECO:0000256" key="2">
    <source>
        <dbReference type="ARBA" id="ARBA00001936"/>
    </source>
</evidence>
<dbReference type="GO" id="GO:0003676">
    <property type="term" value="F:nucleic acid binding"/>
    <property type="evidence" value="ECO:0007669"/>
    <property type="project" value="InterPro"/>
</dbReference>
<dbReference type="EC" id="3.1.4.1" evidence="5"/>
<comment type="cofactor">
    <cofactor evidence="2">
        <name>Mn(2+)</name>
        <dbReference type="ChEBI" id="CHEBI:29035"/>
    </cofactor>
</comment>
<organism evidence="13 14">
    <name type="scientific">Onishia taeanensis</name>
    <dbReference type="NCBI Taxonomy" id="284577"/>
    <lineage>
        <taxon>Bacteria</taxon>
        <taxon>Pseudomonadati</taxon>
        <taxon>Pseudomonadota</taxon>
        <taxon>Gammaproteobacteria</taxon>
        <taxon>Oceanospirillales</taxon>
        <taxon>Halomonadaceae</taxon>
        <taxon>Onishia</taxon>
    </lineage>
</organism>
<reference evidence="13 14" key="1">
    <citation type="submission" date="2018-06" db="EMBL/GenBank/DDBJ databases">
        <title>Comparative analysis of microorganisms from saline springs in Andes Mountain Range, Colombia.</title>
        <authorList>
            <person name="Rubin E."/>
        </authorList>
    </citation>
    <scope>NUCLEOTIDE SEQUENCE [LARGE SCALE GENOMIC DNA]</scope>
    <source>
        <strain evidence="13 14">USBA-857</strain>
    </source>
</reference>
<dbReference type="GO" id="GO:0004528">
    <property type="term" value="F:phosphodiesterase I activity"/>
    <property type="evidence" value="ECO:0007669"/>
    <property type="project" value="UniProtKB-EC"/>
</dbReference>
<evidence type="ECO:0000259" key="12">
    <source>
        <dbReference type="SMART" id="SM00990"/>
    </source>
</evidence>
<evidence type="ECO:0000256" key="1">
    <source>
        <dbReference type="ARBA" id="ARBA00000983"/>
    </source>
</evidence>
<dbReference type="InterPro" id="IPR040603">
    <property type="entry name" value="FAN1_SAP_bact"/>
</dbReference>
<feature type="region of interest" description="Disordered" evidence="11">
    <location>
        <begin position="579"/>
        <end position="621"/>
    </location>
</feature>
<keyword evidence="8" id="KW-0378">Hydrolase</keyword>
<dbReference type="OrthoDB" id="9803913at2"/>
<evidence type="ECO:0000256" key="11">
    <source>
        <dbReference type="SAM" id="MobiDB-lite"/>
    </source>
</evidence>
<dbReference type="PANTHER" id="PTHR15749">
    <property type="entry name" value="FANCONI-ASSOCIATED NUCLEASE 1"/>
    <property type="match status" value="1"/>
</dbReference>
<dbReference type="EMBL" id="QLSX01000006">
    <property type="protein sequence ID" value="RAR60877.1"/>
    <property type="molecule type" value="Genomic_DNA"/>
</dbReference>
<dbReference type="Pfam" id="PF08774">
    <property type="entry name" value="VRR_NUC"/>
    <property type="match status" value="1"/>
</dbReference>
<dbReference type="Gene3D" id="3.40.1350.10">
    <property type="match status" value="1"/>
</dbReference>
<dbReference type="InterPro" id="IPR011856">
    <property type="entry name" value="tRNA_endonuc-like_dom_sf"/>
</dbReference>
<name>A0A328XYD2_9GAMM</name>
<evidence type="ECO:0000256" key="8">
    <source>
        <dbReference type="ARBA" id="ARBA00022801"/>
    </source>
</evidence>
<comment type="similarity">
    <text evidence="4">Belongs to the FAN1 family.</text>
</comment>
<evidence type="ECO:0000313" key="13">
    <source>
        <dbReference type="EMBL" id="RAR60877.1"/>
    </source>
</evidence>
<dbReference type="InterPro" id="IPR033315">
    <property type="entry name" value="Fan1-like"/>
</dbReference>
<keyword evidence="9" id="KW-0460">Magnesium</keyword>
<evidence type="ECO:0000256" key="10">
    <source>
        <dbReference type="ARBA" id="ARBA00023211"/>
    </source>
</evidence>
<evidence type="ECO:0000256" key="6">
    <source>
        <dbReference type="ARBA" id="ARBA00022722"/>
    </source>
</evidence>
<keyword evidence="6" id="KW-0540">Nuclease</keyword>
<feature type="compositionally biased region" description="Basic and acidic residues" evidence="11">
    <location>
        <begin position="602"/>
        <end position="621"/>
    </location>
</feature>
<dbReference type="SMART" id="SM00990">
    <property type="entry name" value="VRR_NUC"/>
    <property type="match status" value="1"/>
</dbReference>
<dbReference type="InterPro" id="IPR014883">
    <property type="entry name" value="VRR_NUC"/>
</dbReference>
<evidence type="ECO:0000313" key="14">
    <source>
        <dbReference type="Proteomes" id="UP000249700"/>
    </source>
</evidence>
<evidence type="ECO:0000256" key="3">
    <source>
        <dbReference type="ARBA" id="ARBA00001946"/>
    </source>
</evidence>
<gene>
    <name evidence="13" type="ORF">BCL93_10682</name>
</gene>
<keyword evidence="10" id="KW-0464">Manganese</keyword>
<proteinExistence type="inferred from homology"/>
<dbReference type="Proteomes" id="UP000249700">
    <property type="component" value="Unassembled WGS sequence"/>
</dbReference>
<dbReference type="Pfam" id="PF21315">
    <property type="entry name" value="FAN1_HTH"/>
    <property type="match status" value="1"/>
</dbReference>